<keyword evidence="18" id="KW-1207">Sterol metabolism</keyword>
<feature type="region of interest" description="Disordered" evidence="29">
    <location>
        <begin position="58"/>
        <end position="168"/>
    </location>
</feature>
<comment type="similarity">
    <text evidence="22">Belongs to the SREBP family.</text>
</comment>
<sequence>MNLSFDDPSLDTLASSLSFHDPSDIDTALLNDIDDMLQLINHQDMEFGGLFDHAPFPAPSQDLSVLPRSSPSSPQPASSTPTNTSSILSSSPHLDALLGPPITRSSSIPDKVFHPPTFQQSPLAQVTSTPANPATLQTTQPKAQPAPSPSLHPSTPPAPSQAAPAGKSPVFGATQQALFSSPTPQPQQQQPVVTYTNQNSYTDQMLGGTILTTVPLMVDTEKLPISRITISGKLGGLPHKGEKRTAHNAIEKRYRSSINDKIIELKDLVAGTEAKLNKSSVLKKAIDYIRYLQQSNQKLKQENMTLKMSIQKNKSLKDLVIMEVDMKPEIPTPPASDVGSPQSSGPFSHHGSDSEPDSSMEEDNKPVVERAGGMLDRSRMALCAFTMLFLSFNPLASLLCGSWSSSGTTVSGHTGRSPLAVPEAAESWGWMDWMLPTLLVWLLNGVLVAGVLIRLLVYGEPVTRPHSESSVLFWRHRKQADLDLARGDFAQASQNLWTCLKALGRPLPTSQLDLTCAVLWSAMRLCLQRLWVGRWLAIRAGVLRSNRPLQEDARKSCRDAALVYHRLHQLHMTGKLGGSHLSAIHMVLSALNLAECAGDCLPIATLAEICVSAALRVKTSLPRLLHFTTFLSVCICFCLSVSVSVCLSLSVCLCLSVSVSVCLFLSVCICFCLSLCVCFDSEYADSLEYLQLLTSASDAAGATTQSFAIGSNMATVTGCDPHSKWWSSVAVVIINWLQGDDVAAERLYPAVEHFLQETHSVLSASRLCCRSPLPKACLNTFKAVRALLAKPENYQLSLSYCERASGLFRDSLNLGPHCSTNTLDKLVQLLLCDLLLVTRTNVWREQQVASQQSSSTAASPAELQGFQQDLSSLRKLAQSFRPAMRRLFLHEATARLMAGASPTRTHQLLDRSLRRRATPGSRTEECEVHPGQREQAEAVMLACRYLPPSFLSAPGQRVGMLVDAARTLEKLGDKRTLHDCQQMIIKLGSGTTVTST</sequence>
<accession>A0A672RUK9</accession>
<comment type="subunit">
    <text evidence="28">Forms a tight complex with SCAP, the SCAP-SREBP complex, in the endoplasmic reticulum membrane and the Golgi apparatus. Interacts with PAQR3; the interaction anchors the SCAP-SREBP complex to the Golgi apparatus in low cholesterol conditions.</text>
</comment>
<dbReference type="PANTHER" id="PTHR46062">
    <property type="entry name" value="STEROL REGULATORY ELEMENT-BINDING PROTEIN"/>
    <property type="match status" value="1"/>
</dbReference>
<keyword evidence="15 30" id="KW-0472">Membrane</keyword>
<evidence type="ECO:0000256" key="11">
    <source>
        <dbReference type="ARBA" id="ARBA00023015"/>
    </source>
</evidence>
<evidence type="ECO:0000256" key="18">
    <source>
        <dbReference type="ARBA" id="ARBA00023166"/>
    </source>
</evidence>
<feature type="transmembrane region" description="Helical" evidence="30">
    <location>
        <begin position="624"/>
        <end position="651"/>
    </location>
</feature>
<dbReference type="Proteomes" id="UP000472262">
    <property type="component" value="Unassembled WGS sequence"/>
</dbReference>
<evidence type="ECO:0000259" key="31">
    <source>
        <dbReference type="PROSITE" id="PS50888"/>
    </source>
</evidence>
<reference evidence="32" key="2">
    <citation type="submission" date="2025-09" db="UniProtKB">
        <authorList>
            <consortium name="Ensembl"/>
        </authorList>
    </citation>
    <scope>IDENTIFICATION</scope>
</reference>
<keyword evidence="13" id="KW-0443">Lipid metabolism</keyword>
<dbReference type="GO" id="GO:0012507">
    <property type="term" value="C:ER to Golgi transport vesicle membrane"/>
    <property type="evidence" value="ECO:0007669"/>
    <property type="project" value="UniProtKB-SubCell"/>
</dbReference>
<keyword evidence="21" id="KW-0968">Cytoplasmic vesicle</keyword>
<keyword evidence="33" id="KW-1185">Reference proteome</keyword>
<name>A0A672RUK9_SINGR</name>
<evidence type="ECO:0000256" key="23">
    <source>
        <dbReference type="ARBA" id="ARBA00039749"/>
    </source>
</evidence>
<evidence type="ECO:0000256" key="12">
    <source>
        <dbReference type="ARBA" id="ARBA00023034"/>
    </source>
</evidence>
<evidence type="ECO:0000256" key="5">
    <source>
        <dbReference type="ARBA" id="ARBA00022548"/>
    </source>
</evidence>
<evidence type="ECO:0000256" key="21">
    <source>
        <dbReference type="ARBA" id="ARBA00023329"/>
    </source>
</evidence>
<keyword evidence="10 30" id="KW-1133">Transmembrane helix</keyword>
<evidence type="ECO:0000256" key="16">
    <source>
        <dbReference type="ARBA" id="ARBA00023159"/>
    </source>
</evidence>
<dbReference type="GO" id="GO:0000978">
    <property type="term" value="F:RNA polymerase II cis-regulatory region sequence-specific DNA binding"/>
    <property type="evidence" value="ECO:0007669"/>
    <property type="project" value="TreeGrafter"/>
</dbReference>
<evidence type="ECO:0000256" key="25">
    <source>
        <dbReference type="ARBA" id="ARBA00045313"/>
    </source>
</evidence>
<evidence type="ECO:0000256" key="20">
    <source>
        <dbReference type="ARBA" id="ARBA00023242"/>
    </source>
</evidence>
<dbReference type="Ensembl" id="ENSSGRT00000098731.1">
    <property type="protein sequence ID" value="ENSSGRP00000092770.1"/>
    <property type="gene ID" value="ENSSGRG00000046421.1"/>
</dbReference>
<evidence type="ECO:0000256" key="2">
    <source>
        <dbReference type="ARBA" id="ARBA00004477"/>
    </source>
</evidence>
<evidence type="ECO:0000256" key="19">
    <source>
        <dbReference type="ARBA" id="ARBA00023221"/>
    </source>
</evidence>
<keyword evidence="16" id="KW-0010">Activator</keyword>
<keyword evidence="7 30" id="KW-0812">Transmembrane</keyword>
<dbReference type="InterPro" id="IPR011598">
    <property type="entry name" value="bHLH_dom"/>
</dbReference>
<dbReference type="GO" id="GO:0008203">
    <property type="term" value="P:cholesterol metabolic process"/>
    <property type="evidence" value="ECO:0007669"/>
    <property type="project" value="UniProtKB-KW"/>
</dbReference>
<evidence type="ECO:0000256" key="4">
    <source>
        <dbReference type="ARBA" id="ARBA00004653"/>
    </source>
</evidence>
<feature type="compositionally biased region" description="Polar residues" evidence="29">
    <location>
        <begin position="117"/>
        <end position="142"/>
    </location>
</feature>
<keyword evidence="20" id="KW-0539">Nucleus</keyword>
<keyword evidence="12" id="KW-0333">Golgi apparatus</keyword>
<proteinExistence type="inferred from homology"/>
<evidence type="ECO:0000256" key="6">
    <source>
        <dbReference type="ARBA" id="ARBA00022553"/>
    </source>
</evidence>
<feature type="transmembrane region" description="Helical" evidence="30">
    <location>
        <begin position="657"/>
        <end position="679"/>
    </location>
</feature>
<evidence type="ECO:0000256" key="17">
    <source>
        <dbReference type="ARBA" id="ARBA00023163"/>
    </source>
</evidence>
<dbReference type="FunFam" id="4.10.280.10:FF:000016">
    <property type="entry name" value="Sterol regulatory element-binding transcription factor 1"/>
    <property type="match status" value="1"/>
</dbReference>
<evidence type="ECO:0000256" key="30">
    <source>
        <dbReference type="SAM" id="Phobius"/>
    </source>
</evidence>
<dbReference type="PANTHER" id="PTHR46062:SF2">
    <property type="entry name" value="STEROL REGULATORY ELEMENT-BINDING PROTEIN 1"/>
    <property type="match status" value="1"/>
</dbReference>
<dbReference type="GO" id="GO:0005634">
    <property type="term" value="C:nucleus"/>
    <property type="evidence" value="ECO:0007669"/>
    <property type="project" value="UniProtKB-SubCell"/>
</dbReference>
<evidence type="ECO:0000313" key="33">
    <source>
        <dbReference type="Proteomes" id="UP000472262"/>
    </source>
</evidence>
<keyword evidence="6" id="KW-0597">Phosphoprotein</keyword>
<dbReference type="Gene3D" id="4.10.280.10">
    <property type="entry name" value="Helix-loop-helix DNA-binding domain"/>
    <property type="match status" value="1"/>
</dbReference>
<evidence type="ECO:0000256" key="10">
    <source>
        <dbReference type="ARBA" id="ARBA00022989"/>
    </source>
</evidence>
<dbReference type="SUPFAM" id="SSF47459">
    <property type="entry name" value="HLH, helix-loop-helix DNA-binding domain"/>
    <property type="match status" value="1"/>
</dbReference>
<evidence type="ECO:0000256" key="15">
    <source>
        <dbReference type="ARBA" id="ARBA00023136"/>
    </source>
</evidence>
<dbReference type="AlphaFoldDB" id="A0A672RUK9"/>
<comment type="subcellular location">
    <subcellularLocation>
        <location evidence="3">Cytoplasmic vesicle</location>
        <location evidence="3">COPII-coated vesicle membrane</location>
        <topology evidence="3">Multi-pass membrane protein</topology>
    </subcellularLocation>
    <subcellularLocation>
        <location evidence="2">Endoplasmic reticulum membrane</location>
        <topology evidence="2">Multi-pass membrane protein</topology>
    </subcellularLocation>
    <subcellularLocation>
        <location evidence="4">Golgi apparatus membrane</location>
        <topology evidence="4">Multi-pass membrane protein</topology>
    </subcellularLocation>
    <subcellularLocation>
        <location evidence="1">Nucleus</location>
    </subcellularLocation>
</comment>
<evidence type="ECO:0000256" key="22">
    <source>
        <dbReference type="ARBA" id="ARBA00038460"/>
    </source>
</evidence>
<dbReference type="Pfam" id="PF00010">
    <property type="entry name" value="HLH"/>
    <property type="match status" value="1"/>
</dbReference>
<evidence type="ECO:0000256" key="9">
    <source>
        <dbReference type="ARBA" id="ARBA00022843"/>
    </source>
</evidence>
<evidence type="ECO:0000256" key="27">
    <source>
        <dbReference type="ARBA" id="ARBA00047005"/>
    </source>
</evidence>
<gene>
    <name evidence="32" type="primary">LOC107559518</name>
</gene>
<comment type="subunit">
    <text evidence="27">Efficient DNA binding of the soluble transcription factor fragment requires dimerization with another bHLH protein. Interacts with CEBPA, the interaction produces a transcriptional synergy. Interacts with LMNA.</text>
</comment>
<feature type="compositionally biased region" description="Low complexity" evidence="29">
    <location>
        <begin position="64"/>
        <end position="86"/>
    </location>
</feature>
<organism evidence="32 33">
    <name type="scientific">Sinocyclocheilus grahami</name>
    <name type="common">Dianchi golden-line fish</name>
    <name type="synonym">Barbus grahami</name>
    <dbReference type="NCBI Taxonomy" id="75366"/>
    <lineage>
        <taxon>Eukaryota</taxon>
        <taxon>Metazoa</taxon>
        <taxon>Chordata</taxon>
        <taxon>Craniata</taxon>
        <taxon>Vertebrata</taxon>
        <taxon>Euteleostomi</taxon>
        <taxon>Actinopterygii</taxon>
        <taxon>Neopterygii</taxon>
        <taxon>Teleostei</taxon>
        <taxon>Ostariophysi</taxon>
        <taxon>Cypriniformes</taxon>
        <taxon>Cyprinidae</taxon>
        <taxon>Cyprininae</taxon>
        <taxon>Sinocyclocheilus</taxon>
    </lineage>
</organism>
<keyword evidence="9" id="KW-0832">Ubl conjugation</keyword>
<dbReference type="GO" id="GO:0000981">
    <property type="term" value="F:DNA-binding transcription factor activity, RNA polymerase II-specific"/>
    <property type="evidence" value="ECO:0007669"/>
    <property type="project" value="TreeGrafter"/>
</dbReference>
<evidence type="ECO:0000256" key="14">
    <source>
        <dbReference type="ARBA" id="ARBA00023125"/>
    </source>
</evidence>
<keyword evidence="17" id="KW-0804">Transcription</keyword>
<reference evidence="32" key="1">
    <citation type="submission" date="2025-08" db="UniProtKB">
        <authorList>
            <consortium name="Ensembl"/>
        </authorList>
    </citation>
    <scope>IDENTIFICATION</scope>
</reference>
<dbReference type="CDD" id="cd18921">
    <property type="entry name" value="bHLHzip_SREBP1"/>
    <property type="match status" value="1"/>
</dbReference>
<evidence type="ECO:0000256" key="1">
    <source>
        <dbReference type="ARBA" id="ARBA00004123"/>
    </source>
</evidence>
<evidence type="ECO:0000256" key="29">
    <source>
        <dbReference type="SAM" id="MobiDB-lite"/>
    </source>
</evidence>
<dbReference type="GO" id="GO:0046983">
    <property type="term" value="F:protein dimerization activity"/>
    <property type="evidence" value="ECO:0007669"/>
    <property type="project" value="InterPro"/>
</dbReference>
<evidence type="ECO:0000256" key="13">
    <source>
        <dbReference type="ARBA" id="ARBA00023098"/>
    </source>
</evidence>
<evidence type="ECO:0000256" key="24">
    <source>
        <dbReference type="ARBA" id="ARBA00042215"/>
    </source>
</evidence>
<evidence type="ECO:0000256" key="26">
    <source>
        <dbReference type="ARBA" id="ARBA00045371"/>
    </source>
</evidence>
<dbReference type="GO" id="GO:0000139">
    <property type="term" value="C:Golgi membrane"/>
    <property type="evidence" value="ECO:0007669"/>
    <property type="project" value="UniProtKB-SubCell"/>
</dbReference>
<protein>
    <recommendedName>
        <fullName evidence="23">Sterol regulatory element-binding protein 1</fullName>
    </recommendedName>
    <alternativeName>
        <fullName evidence="24">Sterol regulatory element-binding transcription factor 1</fullName>
    </alternativeName>
</protein>
<evidence type="ECO:0000256" key="28">
    <source>
        <dbReference type="ARBA" id="ARBA00049702"/>
    </source>
</evidence>
<dbReference type="PROSITE" id="PS50888">
    <property type="entry name" value="BHLH"/>
    <property type="match status" value="1"/>
</dbReference>
<keyword evidence="8" id="KW-0256">Endoplasmic reticulum</keyword>
<evidence type="ECO:0000256" key="7">
    <source>
        <dbReference type="ARBA" id="ARBA00022692"/>
    </source>
</evidence>
<dbReference type="InterPro" id="IPR036638">
    <property type="entry name" value="HLH_DNA-bd_sf"/>
</dbReference>
<keyword evidence="14" id="KW-0238">DNA-binding</keyword>
<evidence type="ECO:0000256" key="8">
    <source>
        <dbReference type="ARBA" id="ARBA00022824"/>
    </source>
</evidence>
<feature type="compositionally biased region" description="Pro residues" evidence="29">
    <location>
        <begin position="144"/>
        <end position="159"/>
    </location>
</feature>
<comment type="function">
    <text evidence="26">Key transcription factor that regulates expression of genes involved in cholesterol biosynthesis and lipid homeostasis. Binds to the sterol regulatory element 1 (SRE-1) (5'-ATCACCCCAC-3'). Has dual sequence specificity binding to both an E-box motif (5'-ATCACGTGA-3') and to SRE-1 (5'-ATCACCCCAC-3'). Regulates the promoters of genes involved in cholesterol biosynthesis and the LDL receptor (LDLR) pathway of sterol regulation.</text>
</comment>
<dbReference type="GO" id="GO:0005789">
    <property type="term" value="C:endoplasmic reticulum membrane"/>
    <property type="evidence" value="ECO:0007669"/>
    <property type="project" value="UniProtKB-SubCell"/>
</dbReference>
<comment type="function">
    <text evidence="25">Precursor of the transcription factor form (Processed sterol regulatory element-binding protein 1), which is embedded in the endoplasmic reticulum membrane. Low sterol concentrations promote processing of this form, releasing the transcription factor form that translocates into the nucleus and activates transcription of genes involved in cholesterol biosynthesis and lipid homeostasis.</text>
</comment>
<evidence type="ECO:0000313" key="32">
    <source>
        <dbReference type="Ensembl" id="ENSSGRP00000092770.1"/>
    </source>
</evidence>
<feature type="region of interest" description="Disordered" evidence="29">
    <location>
        <begin position="328"/>
        <end position="364"/>
    </location>
</feature>
<keyword evidence="19" id="KW-0753">Steroid metabolism</keyword>
<dbReference type="SMART" id="SM00353">
    <property type="entry name" value="HLH"/>
    <property type="match status" value="1"/>
</dbReference>
<keyword evidence="11" id="KW-0805">Transcription regulation</keyword>
<feature type="domain" description="BHLH" evidence="31">
    <location>
        <begin position="242"/>
        <end position="292"/>
    </location>
</feature>
<evidence type="ECO:0000256" key="3">
    <source>
        <dbReference type="ARBA" id="ARBA00004557"/>
    </source>
</evidence>
<keyword evidence="5" id="KW-0153">Cholesterol metabolism</keyword>